<dbReference type="EMBL" id="SRXU01000001">
    <property type="protein sequence ID" value="TGX45871.1"/>
    <property type="molecule type" value="Genomic_DNA"/>
</dbReference>
<dbReference type="AlphaFoldDB" id="A0A4S1WR81"/>
<evidence type="ECO:0000313" key="2">
    <source>
        <dbReference type="EMBL" id="TGX45871.1"/>
    </source>
</evidence>
<keyword evidence="3" id="KW-1185">Reference proteome</keyword>
<name>A0A4S1WR81_9SPHN</name>
<feature type="region of interest" description="Disordered" evidence="1">
    <location>
        <begin position="22"/>
        <end position="48"/>
    </location>
</feature>
<proteinExistence type="predicted"/>
<dbReference type="OrthoDB" id="7565484at2"/>
<accession>A0A4S1WR81</accession>
<reference evidence="2 3" key="1">
    <citation type="submission" date="2019-04" db="EMBL/GenBank/DDBJ databases">
        <title>Sphingomonas psychrotolerans sp. nov., isolated from soil in the Tianshan Mountains, Xinjiang, China.</title>
        <authorList>
            <person name="Luo Y."/>
            <person name="Sheng H."/>
        </authorList>
    </citation>
    <scope>NUCLEOTIDE SEQUENCE [LARGE SCALE GENOMIC DNA]</scope>
    <source>
        <strain evidence="2 3">KIS18-15</strain>
    </source>
</reference>
<feature type="compositionally biased region" description="Basic and acidic residues" evidence="1">
    <location>
        <begin position="29"/>
        <end position="41"/>
    </location>
</feature>
<protein>
    <submittedName>
        <fullName evidence="2">Uncharacterized protein</fullName>
    </submittedName>
</protein>
<sequence>MIGLGAAVALLSFLQITPPPPQPNAVYEIRSERRSSQRGSDDSSGSSRDIDRLVERVLAVREDGIELEYDLPADASEQDHAREWRFPIRIFKPKQGPMRLLNRAEMAARLDGWLKAATLTREACGRLIFTWNAFRIECEPQSVLKTLEALDPAPQDLRAGASYADPDALAPAPMHRMSTGAAGAVYGVDMAIDPEVVRRRRAQTDVGVAELSGEKLAFETALHKRSGEKISGTISLTFHADAEGRAWRRVRLTKVEIREASGRFENETTTEIVERRPASAGS</sequence>
<organism evidence="2 3">
    <name type="scientific">Sphingomonas naasensis</name>
    <dbReference type="NCBI Taxonomy" id="1344951"/>
    <lineage>
        <taxon>Bacteria</taxon>
        <taxon>Pseudomonadati</taxon>
        <taxon>Pseudomonadota</taxon>
        <taxon>Alphaproteobacteria</taxon>
        <taxon>Sphingomonadales</taxon>
        <taxon>Sphingomonadaceae</taxon>
        <taxon>Sphingomonas</taxon>
    </lineage>
</organism>
<evidence type="ECO:0000313" key="3">
    <source>
        <dbReference type="Proteomes" id="UP000309848"/>
    </source>
</evidence>
<comment type="caution">
    <text evidence="2">The sequence shown here is derived from an EMBL/GenBank/DDBJ whole genome shotgun (WGS) entry which is preliminary data.</text>
</comment>
<dbReference type="RefSeq" id="WP_135982121.1">
    <property type="nucleotide sequence ID" value="NZ_JAASQM010000001.1"/>
</dbReference>
<dbReference type="Proteomes" id="UP000309848">
    <property type="component" value="Unassembled WGS sequence"/>
</dbReference>
<gene>
    <name evidence="2" type="ORF">E5A74_01435</name>
</gene>
<evidence type="ECO:0000256" key="1">
    <source>
        <dbReference type="SAM" id="MobiDB-lite"/>
    </source>
</evidence>